<dbReference type="PANTHER" id="PTHR33608">
    <property type="entry name" value="BLL2464 PROTEIN"/>
    <property type="match status" value="1"/>
</dbReference>
<dbReference type="EMBL" id="CP002156">
    <property type="protein sequence ID" value="ADM10643.1"/>
    <property type="molecule type" value="Genomic_DNA"/>
</dbReference>
<protein>
    <recommendedName>
        <fullName evidence="1">DUF58 domain-containing protein</fullName>
    </recommendedName>
</protein>
<evidence type="ECO:0000313" key="2">
    <source>
        <dbReference type="EMBL" id="ADM10643.1"/>
    </source>
</evidence>
<keyword evidence="3" id="KW-1185">Reference proteome</keyword>
<dbReference type="OrthoDB" id="9776116at2"/>
<dbReference type="AlphaFoldDB" id="E0TG72"/>
<gene>
    <name evidence="2" type="ordered locus">PB2503_13029</name>
</gene>
<dbReference type="InterPro" id="IPR002881">
    <property type="entry name" value="DUF58"/>
</dbReference>
<dbReference type="eggNOG" id="COG1721">
    <property type="taxonomic scope" value="Bacteria"/>
</dbReference>
<reference evidence="3" key="1">
    <citation type="submission" date="2010-08" db="EMBL/GenBank/DDBJ databases">
        <title>Genome sequence of Parvularcula bermudensis HTCC2503.</title>
        <authorList>
            <person name="Kang D.-M."/>
            <person name="Oh H.-M."/>
            <person name="Cho J.-C."/>
        </authorList>
    </citation>
    <scope>NUCLEOTIDE SEQUENCE [LARGE SCALE GENOMIC DNA]</scope>
    <source>
        <strain evidence="3">ATCC BAA-594 / HTCC2503 / KCTC 12087</strain>
    </source>
</reference>
<evidence type="ECO:0000259" key="1">
    <source>
        <dbReference type="Pfam" id="PF01882"/>
    </source>
</evidence>
<dbReference type="KEGG" id="pbr:PB2503_13029"/>
<reference evidence="2 3" key="2">
    <citation type="journal article" date="2011" name="J. Bacteriol.">
        <title>Complete genome sequence of strain HTCC2503T of Parvularcula bermudensis, the type species of the order "Parvularculales" in the class Alphaproteobacteria.</title>
        <authorList>
            <person name="Oh H.M."/>
            <person name="Kang I."/>
            <person name="Vergin K.L."/>
            <person name="Kang D."/>
            <person name="Rhee K.H."/>
            <person name="Giovannoni S.J."/>
            <person name="Cho J.C."/>
        </authorList>
    </citation>
    <scope>NUCLEOTIDE SEQUENCE [LARGE SCALE GENOMIC DNA]</scope>
    <source>
        <strain evidence="3">ATCC BAA-594 / HTCC2503 / KCTC 12087</strain>
    </source>
</reference>
<proteinExistence type="predicted"/>
<feature type="domain" description="DUF58" evidence="1">
    <location>
        <begin position="52"/>
        <end position="259"/>
    </location>
</feature>
<dbReference type="HOGENOM" id="CLU_054927_3_0_5"/>
<dbReference type="Pfam" id="PF01882">
    <property type="entry name" value="DUF58"/>
    <property type="match status" value="1"/>
</dbReference>
<evidence type="ECO:0000313" key="3">
    <source>
        <dbReference type="Proteomes" id="UP000001302"/>
    </source>
</evidence>
<dbReference type="RefSeq" id="WP_013301617.1">
    <property type="nucleotide sequence ID" value="NC_014414.1"/>
</dbReference>
<accession>E0TG72</accession>
<organism evidence="2 3">
    <name type="scientific">Parvularcula bermudensis (strain ATCC BAA-594 / HTCC2503 / KCTC 12087)</name>
    <dbReference type="NCBI Taxonomy" id="314260"/>
    <lineage>
        <taxon>Bacteria</taxon>
        <taxon>Pseudomonadati</taxon>
        <taxon>Pseudomonadota</taxon>
        <taxon>Alphaproteobacteria</taxon>
        <taxon>Parvularculales</taxon>
        <taxon>Parvularculaceae</taxon>
        <taxon>Parvularcula</taxon>
    </lineage>
</organism>
<name>E0TG72_PARBH</name>
<dbReference type="Proteomes" id="UP000001302">
    <property type="component" value="Chromosome"/>
</dbReference>
<sequence>MSSPRPLDLEQSATKTAGHLPALLVDAETVANTLMAGAHGRRQGGSGETFWQYRPYTSDDSATRIDWRQSARSAHQLFVRETEWETSAVIGLWSAASASMAYGSDQNGPTKRWRAQVLAVALALLLTRAGERILDLGQSRGGGQGGEGSGSAGAVMAFAEALLARPPLPTDLPPLASRPLAQIVYISDFYDDLDPLLKRLSTIAGTGQPLTLVQISDPAEDAFPFEGRRLFQQAAGQDRIVFGDAAAVRDAYRQARTAHLGTLEDFCRRRGIPLLHHRTDLPATACLSALHAAISGYRFR</sequence>
<dbReference type="STRING" id="314260.PB2503_13029"/>
<dbReference type="PANTHER" id="PTHR33608:SF6">
    <property type="entry name" value="BLL2464 PROTEIN"/>
    <property type="match status" value="1"/>
</dbReference>